<dbReference type="SMART" id="SM00387">
    <property type="entry name" value="HATPase_c"/>
    <property type="match status" value="1"/>
</dbReference>
<dbReference type="InterPro" id="IPR036890">
    <property type="entry name" value="HATPase_C_sf"/>
</dbReference>
<keyword evidence="7 14" id="KW-0418">Kinase</keyword>
<keyword evidence="8 11" id="KW-1133">Transmembrane helix</keyword>
<dbReference type="PROSITE" id="PS50109">
    <property type="entry name" value="HIS_KIN"/>
    <property type="match status" value="1"/>
</dbReference>
<evidence type="ECO:0000259" key="13">
    <source>
        <dbReference type="PROSITE" id="PS50885"/>
    </source>
</evidence>
<dbReference type="EC" id="2.7.13.3" evidence="3"/>
<organism evidence="14 15">
    <name type="scientific">Flavobacterium proteolyticum</name>
    <dbReference type="NCBI Taxonomy" id="2911683"/>
    <lineage>
        <taxon>Bacteria</taxon>
        <taxon>Pseudomonadati</taxon>
        <taxon>Bacteroidota</taxon>
        <taxon>Flavobacteriia</taxon>
        <taxon>Flavobacteriales</taxon>
        <taxon>Flavobacteriaceae</taxon>
        <taxon>Flavobacterium</taxon>
    </lineage>
</organism>
<dbReference type="PRINTS" id="PR00344">
    <property type="entry name" value="BCTRLSENSOR"/>
</dbReference>
<evidence type="ECO:0000313" key="15">
    <source>
        <dbReference type="Proteomes" id="UP000656274"/>
    </source>
</evidence>
<feature type="domain" description="Histidine kinase" evidence="12">
    <location>
        <begin position="244"/>
        <end position="460"/>
    </location>
</feature>
<keyword evidence="15" id="KW-1185">Reference proteome</keyword>
<dbReference type="InterPro" id="IPR003660">
    <property type="entry name" value="HAMP_dom"/>
</dbReference>
<evidence type="ECO:0000256" key="6">
    <source>
        <dbReference type="ARBA" id="ARBA00022692"/>
    </source>
</evidence>
<dbReference type="PROSITE" id="PS50885">
    <property type="entry name" value="HAMP"/>
    <property type="match status" value="1"/>
</dbReference>
<dbReference type="Gene3D" id="1.10.287.130">
    <property type="match status" value="1"/>
</dbReference>
<dbReference type="RefSeq" id="WP_194095595.1">
    <property type="nucleotide sequence ID" value="NZ_JADFTZ010000003.1"/>
</dbReference>
<feature type="transmembrane region" description="Helical" evidence="11">
    <location>
        <begin position="12"/>
        <end position="33"/>
    </location>
</feature>
<evidence type="ECO:0000259" key="12">
    <source>
        <dbReference type="PROSITE" id="PS50109"/>
    </source>
</evidence>
<evidence type="ECO:0000256" key="10">
    <source>
        <dbReference type="ARBA" id="ARBA00023136"/>
    </source>
</evidence>
<comment type="subcellular location">
    <subcellularLocation>
        <location evidence="2">Membrane</location>
    </subcellularLocation>
</comment>
<keyword evidence="9" id="KW-0902">Two-component regulatory system</keyword>
<dbReference type="Gene3D" id="6.10.340.10">
    <property type="match status" value="1"/>
</dbReference>
<evidence type="ECO:0000256" key="3">
    <source>
        <dbReference type="ARBA" id="ARBA00012438"/>
    </source>
</evidence>
<dbReference type="GO" id="GO:0016301">
    <property type="term" value="F:kinase activity"/>
    <property type="evidence" value="ECO:0007669"/>
    <property type="project" value="UniProtKB-KW"/>
</dbReference>
<dbReference type="Gene3D" id="3.30.565.10">
    <property type="entry name" value="Histidine kinase-like ATPase, C-terminal domain"/>
    <property type="match status" value="1"/>
</dbReference>
<keyword evidence="10 11" id="KW-0472">Membrane</keyword>
<comment type="catalytic activity">
    <reaction evidence="1">
        <text>ATP + protein L-histidine = ADP + protein N-phospho-L-histidine.</text>
        <dbReference type="EC" id="2.7.13.3"/>
    </reaction>
</comment>
<evidence type="ECO:0000256" key="9">
    <source>
        <dbReference type="ARBA" id="ARBA00023012"/>
    </source>
</evidence>
<feature type="transmembrane region" description="Helical" evidence="11">
    <location>
        <begin position="162"/>
        <end position="182"/>
    </location>
</feature>
<keyword evidence="4" id="KW-0597">Phosphoprotein</keyword>
<dbReference type="InterPro" id="IPR004358">
    <property type="entry name" value="Sig_transdc_His_kin-like_C"/>
</dbReference>
<evidence type="ECO:0000256" key="11">
    <source>
        <dbReference type="SAM" id="Phobius"/>
    </source>
</evidence>
<dbReference type="Pfam" id="PF00672">
    <property type="entry name" value="HAMP"/>
    <property type="match status" value="1"/>
</dbReference>
<keyword evidence="6 11" id="KW-0812">Transmembrane</keyword>
<dbReference type="InterPro" id="IPR003594">
    <property type="entry name" value="HATPase_dom"/>
</dbReference>
<comment type="caution">
    <text evidence="14">The sequence shown here is derived from an EMBL/GenBank/DDBJ whole genome shotgun (WGS) entry which is preliminary data.</text>
</comment>
<evidence type="ECO:0000313" key="14">
    <source>
        <dbReference type="EMBL" id="MBE9576668.1"/>
    </source>
</evidence>
<evidence type="ECO:0000256" key="4">
    <source>
        <dbReference type="ARBA" id="ARBA00022553"/>
    </source>
</evidence>
<feature type="domain" description="HAMP" evidence="13">
    <location>
        <begin position="183"/>
        <end position="236"/>
    </location>
</feature>
<gene>
    <name evidence="14" type="ORF">IM755_08105</name>
</gene>
<evidence type="ECO:0000256" key="1">
    <source>
        <dbReference type="ARBA" id="ARBA00000085"/>
    </source>
</evidence>
<dbReference type="Pfam" id="PF00512">
    <property type="entry name" value="HisKA"/>
    <property type="match status" value="1"/>
</dbReference>
<dbReference type="SUPFAM" id="SSF158472">
    <property type="entry name" value="HAMP domain-like"/>
    <property type="match status" value="1"/>
</dbReference>
<dbReference type="CDD" id="cd00075">
    <property type="entry name" value="HATPase"/>
    <property type="match status" value="1"/>
</dbReference>
<evidence type="ECO:0000256" key="2">
    <source>
        <dbReference type="ARBA" id="ARBA00004370"/>
    </source>
</evidence>
<dbReference type="SUPFAM" id="SSF47384">
    <property type="entry name" value="Homodimeric domain of signal transducing histidine kinase"/>
    <property type="match status" value="1"/>
</dbReference>
<dbReference type="PANTHER" id="PTHR45436">
    <property type="entry name" value="SENSOR HISTIDINE KINASE YKOH"/>
    <property type="match status" value="1"/>
</dbReference>
<dbReference type="SUPFAM" id="SSF55874">
    <property type="entry name" value="ATPase domain of HSP90 chaperone/DNA topoisomerase II/histidine kinase"/>
    <property type="match status" value="1"/>
</dbReference>
<dbReference type="CDD" id="cd00082">
    <property type="entry name" value="HisKA"/>
    <property type="match status" value="1"/>
</dbReference>
<dbReference type="SMART" id="SM00388">
    <property type="entry name" value="HisKA"/>
    <property type="match status" value="1"/>
</dbReference>
<dbReference type="EMBL" id="JADFTZ010000003">
    <property type="protein sequence ID" value="MBE9576668.1"/>
    <property type="molecule type" value="Genomic_DNA"/>
</dbReference>
<evidence type="ECO:0000256" key="5">
    <source>
        <dbReference type="ARBA" id="ARBA00022679"/>
    </source>
</evidence>
<sequence length="462" mass="53279">MFSFSFKNRIAFNYIVSGSILIAIVFLFIYNIVKYSVNKHVNEEIQEELFKHLDDVSTDSNDTYLIQVDQWRAREHNSISVNPVFVQFYDNNKEVIDKSPNLKNSNLKLFNDSNNIFIDTKLNDIPLRQIQTAIINKGEVVGYLVVAMSLEDFEIVLILKNILLITFPLILILLFLIARFFAGRSIKPVRTIIDTSSQITKDNLQTRIPLPQNKDELYVLSQNINNLLNRIESAIDREKQFTSDASHELRTPLAVIKGTMEVLIRKPRNQQEYEEKILFCISEVDRLNHMVDQLLLLARFENQKQNVKQETIYLNALILDNLTRFSEKTENKKIKIVADFTEDFYVQSDNYLVSIIFSNLISNAIKYSNDNGKIELKLEKTSTDIIFTIADNGVGISEQDLNKIFNSFYRSDVTNHPDIKGTGLGLSIVKRLCDLLKIKISVESKINEKTKFTLIFSLAKLK</sequence>
<name>A0ABR9WSC1_9FLAO</name>
<dbReference type="Pfam" id="PF02518">
    <property type="entry name" value="HATPase_c"/>
    <property type="match status" value="1"/>
</dbReference>
<evidence type="ECO:0000256" key="7">
    <source>
        <dbReference type="ARBA" id="ARBA00022777"/>
    </source>
</evidence>
<dbReference type="Proteomes" id="UP000656274">
    <property type="component" value="Unassembled WGS sequence"/>
</dbReference>
<proteinExistence type="predicted"/>
<dbReference type="InterPro" id="IPR050428">
    <property type="entry name" value="TCS_sensor_his_kinase"/>
</dbReference>
<dbReference type="SMART" id="SM00304">
    <property type="entry name" value="HAMP"/>
    <property type="match status" value="1"/>
</dbReference>
<dbReference type="InterPro" id="IPR036097">
    <property type="entry name" value="HisK_dim/P_sf"/>
</dbReference>
<dbReference type="CDD" id="cd06225">
    <property type="entry name" value="HAMP"/>
    <property type="match status" value="1"/>
</dbReference>
<dbReference type="InterPro" id="IPR005467">
    <property type="entry name" value="His_kinase_dom"/>
</dbReference>
<protein>
    <recommendedName>
        <fullName evidence="3">histidine kinase</fullName>
        <ecNumber evidence="3">2.7.13.3</ecNumber>
    </recommendedName>
</protein>
<dbReference type="PANTHER" id="PTHR45436:SF5">
    <property type="entry name" value="SENSOR HISTIDINE KINASE TRCS"/>
    <property type="match status" value="1"/>
</dbReference>
<keyword evidence="5" id="KW-0808">Transferase</keyword>
<reference evidence="14 15" key="1">
    <citation type="submission" date="2020-10" db="EMBL/GenBank/DDBJ databases">
        <title>The genome sequence of Flavobacterium aquaticum 1Y8A.</title>
        <authorList>
            <person name="Liu Y."/>
        </authorList>
    </citation>
    <scope>NUCLEOTIDE SEQUENCE [LARGE SCALE GENOMIC DNA]</scope>
    <source>
        <strain evidence="14 15">1Y8A</strain>
    </source>
</reference>
<evidence type="ECO:0000256" key="8">
    <source>
        <dbReference type="ARBA" id="ARBA00022989"/>
    </source>
</evidence>
<dbReference type="InterPro" id="IPR003661">
    <property type="entry name" value="HisK_dim/P_dom"/>
</dbReference>
<accession>A0ABR9WSC1</accession>